<evidence type="ECO:0000259" key="4">
    <source>
        <dbReference type="Pfam" id="PF25768"/>
    </source>
</evidence>
<dbReference type="FunFam" id="1.25.40.470:FF:000004">
    <property type="entry name" value="WD repeat-containing protein 35"/>
    <property type="match status" value="1"/>
</dbReference>
<keyword evidence="6" id="KW-1185">Reference proteome</keyword>
<dbReference type="GO" id="GO:0035721">
    <property type="term" value="P:intraciliary retrograde transport"/>
    <property type="evidence" value="ECO:0007669"/>
    <property type="project" value="TreeGrafter"/>
</dbReference>
<dbReference type="EMBL" id="CASHTH010002580">
    <property type="protein sequence ID" value="CAI8031963.1"/>
    <property type="molecule type" value="Genomic_DNA"/>
</dbReference>
<evidence type="ECO:0000313" key="5">
    <source>
        <dbReference type="EMBL" id="CAI8031963.1"/>
    </source>
</evidence>
<sequence length="414" mass="46863">NFLFLSLSLSLQSEIKQRAQVATYFEKFDEAERLYLELDCQNLAVDLRVKLGDWFKVVNLLKKGGGAAGDDALLTNTWNTIGDHYYDRQQWARAADYYTQGHNSGRLAECYYSLEEYDRLEQLADSLPENNPLLTKLATMFVMVGMCDQAVKAFTKVNMIDEAIDCCVQLNQWDRAIELSRRHSSRDINSLLVKCAVNLLDKEKILGAIELYPNISLNCVLDFNTIERHHRHVKTQAKPAAKEHSTSLSHSSTVTDRKEEVQATLASLLQDDFSEAVDSSLVDNAWRGAEAYHFFMLAQRELYSGAQETSLKIALYLRDFEDVLPVHDLYCLLALSAIMAGAYGVASKAFIKLESMSDLPDSVRTNIENISVEIFVKYPPQDTIFNQIQCPRCDSIINEWTHFVPAAIRTSQSA</sequence>
<reference evidence="5" key="1">
    <citation type="submission" date="2023-03" db="EMBL/GenBank/DDBJ databases">
        <authorList>
            <person name="Steffen K."/>
            <person name="Cardenas P."/>
        </authorList>
    </citation>
    <scope>NUCLEOTIDE SEQUENCE</scope>
</reference>
<dbReference type="InterPro" id="IPR011990">
    <property type="entry name" value="TPR-like_helical_dom_sf"/>
</dbReference>
<gene>
    <name evidence="5" type="ORF">GBAR_LOCUS18103</name>
</gene>
<accession>A0AA35SLA2</accession>
<dbReference type="InterPro" id="IPR039857">
    <property type="entry name" value="Ift122/121"/>
</dbReference>
<name>A0AA35SLA2_GEOBA</name>
<dbReference type="GO" id="GO:0097730">
    <property type="term" value="C:non-motile cilium"/>
    <property type="evidence" value="ECO:0007669"/>
    <property type="project" value="TreeGrafter"/>
</dbReference>
<evidence type="ECO:0000256" key="2">
    <source>
        <dbReference type="ARBA" id="ARBA00022737"/>
    </source>
</evidence>
<keyword evidence="1" id="KW-0853">WD repeat</keyword>
<dbReference type="Pfam" id="PF25768">
    <property type="entry name" value="TPR_IFT121"/>
    <property type="match status" value="1"/>
</dbReference>
<organism evidence="5 6">
    <name type="scientific">Geodia barretti</name>
    <name type="common">Barrett's horny sponge</name>
    <dbReference type="NCBI Taxonomy" id="519541"/>
    <lineage>
        <taxon>Eukaryota</taxon>
        <taxon>Metazoa</taxon>
        <taxon>Porifera</taxon>
        <taxon>Demospongiae</taxon>
        <taxon>Heteroscleromorpha</taxon>
        <taxon>Tetractinellida</taxon>
        <taxon>Astrophorina</taxon>
        <taxon>Geodiidae</taxon>
        <taxon>Geodia</taxon>
    </lineage>
</organism>
<dbReference type="PANTHER" id="PTHR12764:SF5">
    <property type="entry name" value="LD29485P"/>
    <property type="match status" value="1"/>
</dbReference>
<protein>
    <submittedName>
        <fullName evidence="5">WD repeat-containing protein 35</fullName>
    </submittedName>
</protein>
<dbReference type="GO" id="GO:1905515">
    <property type="term" value="P:non-motile cilium assembly"/>
    <property type="evidence" value="ECO:0007669"/>
    <property type="project" value="TreeGrafter"/>
</dbReference>
<feature type="domain" description="IFT121-like TPR repeats" evidence="4">
    <location>
        <begin position="283"/>
        <end position="382"/>
    </location>
</feature>
<dbReference type="Proteomes" id="UP001174909">
    <property type="component" value="Unassembled WGS sequence"/>
</dbReference>
<feature type="region of interest" description="Disordered" evidence="3">
    <location>
        <begin position="234"/>
        <end position="257"/>
    </location>
</feature>
<dbReference type="PANTHER" id="PTHR12764">
    <property type="entry name" value="WD REPEAT DOMAIN-RELATED"/>
    <property type="match status" value="1"/>
</dbReference>
<dbReference type="GO" id="GO:0030991">
    <property type="term" value="C:intraciliary transport particle A"/>
    <property type="evidence" value="ECO:0007669"/>
    <property type="project" value="TreeGrafter"/>
</dbReference>
<evidence type="ECO:0000256" key="3">
    <source>
        <dbReference type="SAM" id="MobiDB-lite"/>
    </source>
</evidence>
<feature type="non-terminal residue" evidence="5">
    <location>
        <position position="1"/>
    </location>
</feature>
<dbReference type="SUPFAM" id="SSF48452">
    <property type="entry name" value="TPR-like"/>
    <property type="match status" value="1"/>
</dbReference>
<dbReference type="GO" id="GO:0061512">
    <property type="term" value="P:protein localization to cilium"/>
    <property type="evidence" value="ECO:0007669"/>
    <property type="project" value="TreeGrafter"/>
</dbReference>
<dbReference type="Gene3D" id="1.25.40.470">
    <property type="match status" value="1"/>
</dbReference>
<dbReference type="InterPro" id="IPR057979">
    <property type="entry name" value="TPR_IFT121"/>
</dbReference>
<keyword evidence="2" id="KW-0677">Repeat</keyword>
<evidence type="ECO:0000313" key="6">
    <source>
        <dbReference type="Proteomes" id="UP001174909"/>
    </source>
</evidence>
<comment type="caution">
    <text evidence="5">The sequence shown here is derived from an EMBL/GenBank/DDBJ whole genome shotgun (WGS) entry which is preliminary data.</text>
</comment>
<evidence type="ECO:0000256" key="1">
    <source>
        <dbReference type="ARBA" id="ARBA00022574"/>
    </source>
</evidence>
<proteinExistence type="predicted"/>
<dbReference type="AlphaFoldDB" id="A0AA35SLA2"/>